<evidence type="ECO:0000313" key="2">
    <source>
        <dbReference type="EMBL" id="MCI87799.1"/>
    </source>
</evidence>
<comment type="caution">
    <text evidence="2">The sequence shown here is derived from an EMBL/GenBank/DDBJ whole genome shotgun (WGS) entry which is preliminary data.</text>
</comment>
<sequence length="28" mass="2805">MARIQDPAPLATAPGTAAEVAAAEDPNR</sequence>
<keyword evidence="3" id="KW-1185">Reference proteome</keyword>
<dbReference type="EMBL" id="LXQA011175752">
    <property type="protein sequence ID" value="MCI87799.1"/>
    <property type="molecule type" value="Genomic_DNA"/>
</dbReference>
<dbReference type="Proteomes" id="UP000265520">
    <property type="component" value="Unassembled WGS sequence"/>
</dbReference>
<evidence type="ECO:0000256" key="1">
    <source>
        <dbReference type="SAM" id="MobiDB-lite"/>
    </source>
</evidence>
<organism evidence="2 3">
    <name type="scientific">Trifolium medium</name>
    <dbReference type="NCBI Taxonomy" id="97028"/>
    <lineage>
        <taxon>Eukaryota</taxon>
        <taxon>Viridiplantae</taxon>
        <taxon>Streptophyta</taxon>
        <taxon>Embryophyta</taxon>
        <taxon>Tracheophyta</taxon>
        <taxon>Spermatophyta</taxon>
        <taxon>Magnoliopsida</taxon>
        <taxon>eudicotyledons</taxon>
        <taxon>Gunneridae</taxon>
        <taxon>Pentapetalae</taxon>
        <taxon>rosids</taxon>
        <taxon>fabids</taxon>
        <taxon>Fabales</taxon>
        <taxon>Fabaceae</taxon>
        <taxon>Papilionoideae</taxon>
        <taxon>50 kb inversion clade</taxon>
        <taxon>NPAAA clade</taxon>
        <taxon>Hologalegina</taxon>
        <taxon>IRL clade</taxon>
        <taxon>Trifolieae</taxon>
        <taxon>Trifolium</taxon>
    </lineage>
</organism>
<accession>A0A392VKA5</accession>
<feature type="region of interest" description="Disordered" evidence="1">
    <location>
        <begin position="1"/>
        <end position="28"/>
    </location>
</feature>
<dbReference type="AlphaFoldDB" id="A0A392VKA5"/>
<name>A0A392VKA5_9FABA</name>
<feature type="non-terminal residue" evidence="2">
    <location>
        <position position="28"/>
    </location>
</feature>
<proteinExistence type="predicted"/>
<reference evidence="2 3" key="1">
    <citation type="journal article" date="2018" name="Front. Plant Sci.">
        <title>Red Clover (Trifolium pratense) and Zigzag Clover (T. medium) - A Picture of Genomic Similarities and Differences.</title>
        <authorList>
            <person name="Dluhosova J."/>
            <person name="Istvanek J."/>
            <person name="Nedelnik J."/>
            <person name="Repkova J."/>
        </authorList>
    </citation>
    <scope>NUCLEOTIDE SEQUENCE [LARGE SCALE GENOMIC DNA]</scope>
    <source>
        <strain evidence="3">cv. 10/8</strain>
        <tissue evidence="2">Leaf</tissue>
    </source>
</reference>
<protein>
    <submittedName>
        <fullName evidence="2">Uncharacterized protein</fullName>
    </submittedName>
</protein>
<feature type="compositionally biased region" description="Low complexity" evidence="1">
    <location>
        <begin position="7"/>
        <end position="28"/>
    </location>
</feature>
<evidence type="ECO:0000313" key="3">
    <source>
        <dbReference type="Proteomes" id="UP000265520"/>
    </source>
</evidence>